<feature type="transmembrane region" description="Helical" evidence="1">
    <location>
        <begin position="96"/>
        <end position="116"/>
    </location>
</feature>
<gene>
    <name evidence="2" type="ORF">C8E03_102115</name>
</gene>
<accession>A0A318EPJ4</accession>
<name>A0A318EPJ4_9FIRM</name>
<evidence type="ECO:0000256" key="1">
    <source>
        <dbReference type="SAM" id="Phobius"/>
    </source>
</evidence>
<comment type="caution">
    <text evidence="2">The sequence shown here is derived from an EMBL/GenBank/DDBJ whole genome shotgun (WGS) entry which is preliminary data.</text>
</comment>
<feature type="transmembrane region" description="Helical" evidence="1">
    <location>
        <begin position="122"/>
        <end position="139"/>
    </location>
</feature>
<dbReference type="RefSeq" id="WP_110290475.1">
    <property type="nucleotide sequence ID" value="NZ_QICS01000002.1"/>
</dbReference>
<reference evidence="2 3" key="1">
    <citation type="submission" date="2018-05" db="EMBL/GenBank/DDBJ databases">
        <title>Genomic Encyclopedia of Type Strains, Phase IV (KMG-IV): sequencing the most valuable type-strain genomes for metagenomic binning, comparative biology and taxonomic classification.</title>
        <authorList>
            <person name="Goeker M."/>
        </authorList>
    </citation>
    <scope>NUCLEOTIDE SEQUENCE [LARGE SCALE GENOMIC DNA]</scope>
    <source>
        <strain evidence="2 3">DSM 28816</strain>
    </source>
</reference>
<evidence type="ECO:0000313" key="2">
    <source>
        <dbReference type="EMBL" id="PXV93347.1"/>
    </source>
</evidence>
<dbReference type="EMBL" id="QICS01000002">
    <property type="protein sequence ID" value="PXV93347.1"/>
    <property type="molecule type" value="Genomic_DNA"/>
</dbReference>
<protein>
    <submittedName>
        <fullName evidence="2">Uncharacterized protein</fullName>
    </submittedName>
</protein>
<feature type="transmembrane region" description="Helical" evidence="1">
    <location>
        <begin position="176"/>
        <end position="199"/>
    </location>
</feature>
<proteinExistence type="predicted"/>
<sequence>MLKQYIIKKAQTAETLGSVEEICANTKYTQKDLLELNRCGEINFIYKNKNVHGSKCKLLLKERKILKYKFFYCLSPLELQKRLIKDFLKSYCLQKLYFVLYFIFLFYSILCVYSYHAAWYEYLGAILISALAVHSIALHELGHIVACNLCNAEYKIIISGLEVSVYSRADSYKKNIIIAASGAGVNLLIAAVIGILLLVDMGLQYTFMLKVCCMIHLLNLSNLLPMFTDGKNIMEYLKCCIIKRSEYNEK</sequence>
<evidence type="ECO:0000313" key="3">
    <source>
        <dbReference type="Proteomes" id="UP000247523"/>
    </source>
</evidence>
<organism evidence="2 3">
    <name type="scientific">Lachnotalea glycerini</name>
    <dbReference type="NCBI Taxonomy" id="1763509"/>
    <lineage>
        <taxon>Bacteria</taxon>
        <taxon>Bacillati</taxon>
        <taxon>Bacillota</taxon>
        <taxon>Clostridia</taxon>
        <taxon>Lachnospirales</taxon>
        <taxon>Lachnospiraceae</taxon>
        <taxon>Lachnotalea</taxon>
    </lineage>
</organism>
<keyword evidence="1" id="KW-1133">Transmembrane helix</keyword>
<dbReference type="Proteomes" id="UP000247523">
    <property type="component" value="Unassembled WGS sequence"/>
</dbReference>
<dbReference type="AlphaFoldDB" id="A0A318EPJ4"/>
<keyword evidence="1" id="KW-0812">Transmembrane</keyword>
<keyword evidence="1" id="KW-0472">Membrane</keyword>
<feature type="transmembrane region" description="Helical" evidence="1">
    <location>
        <begin position="205"/>
        <end position="224"/>
    </location>
</feature>